<reference evidence="2 3" key="1">
    <citation type="submission" date="2024-09" db="EMBL/GenBank/DDBJ databases">
        <authorList>
            <person name="Sun Q."/>
            <person name="Mori K."/>
        </authorList>
    </citation>
    <scope>NUCLEOTIDE SEQUENCE [LARGE SCALE GENOMIC DNA]</scope>
    <source>
        <strain evidence="2 3">CCM 7468</strain>
    </source>
</reference>
<keyword evidence="1" id="KW-0812">Transmembrane</keyword>
<organism evidence="2 3">
    <name type="scientific">Muricoccus vinaceus</name>
    <dbReference type="NCBI Taxonomy" id="424704"/>
    <lineage>
        <taxon>Bacteria</taxon>
        <taxon>Pseudomonadati</taxon>
        <taxon>Pseudomonadota</taxon>
        <taxon>Alphaproteobacteria</taxon>
        <taxon>Acetobacterales</taxon>
        <taxon>Roseomonadaceae</taxon>
        <taxon>Muricoccus</taxon>
    </lineage>
</organism>
<dbReference type="Pfam" id="PF07784">
    <property type="entry name" value="DUF1622"/>
    <property type="match status" value="1"/>
</dbReference>
<proteinExistence type="predicted"/>
<sequence length="127" mass="13783">MTETIKQITLWLATGTEAIAGVLIAIAVIEAAIRATAVVLRYSKTTDPSRSHEAKEEVRLRLGRWLALALEFELGADILRTAIAPTWSEIGQLAAIAAVRTALNYFLQKEIDKAAVRRTTPPSLVGS</sequence>
<evidence type="ECO:0000256" key="1">
    <source>
        <dbReference type="SAM" id="Phobius"/>
    </source>
</evidence>
<keyword evidence="3" id="KW-1185">Reference proteome</keyword>
<evidence type="ECO:0000313" key="3">
    <source>
        <dbReference type="Proteomes" id="UP001589789"/>
    </source>
</evidence>
<gene>
    <name evidence="2" type="ORF">ACFFIC_21915</name>
</gene>
<dbReference type="PANTHER" id="PTHR38468">
    <property type="entry name" value="SLL0939 PROTEIN"/>
    <property type="match status" value="1"/>
</dbReference>
<comment type="caution">
    <text evidence="2">The sequence shown here is derived from an EMBL/GenBank/DDBJ whole genome shotgun (WGS) entry which is preliminary data.</text>
</comment>
<dbReference type="Proteomes" id="UP001589789">
    <property type="component" value="Unassembled WGS sequence"/>
</dbReference>
<dbReference type="PANTHER" id="PTHR38468:SF1">
    <property type="entry name" value="SLL0939 PROTEIN"/>
    <property type="match status" value="1"/>
</dbReference>
<accession>A0ABV6IX37</accession>
<keyword evidence="1" id="KW-0472">Membrane</keyword>
<dbReference type="EMBL" id="JBHLVZ010000081">
    <property type="protein sequence ID" value="MFC0388171.1"/>
    <property type="molecule type" value="Genomic_DNA"/>
</dbReference>
<evidence type="ECO:0000313" key="2">
    <source>
        <dbReference type="EMBL" id="MFC0388171.1"/>
    </source>
</evidence>
<feature type="transmembrane region" description="Helical" evidence="1">
    <location>
        <begin position="18"/>
        <end position="40"/>
    </location>
</feature>
<dbReference type="InterPro" id="IPR012427">
    <property type="entry name" value="DUF1622"/>
</dbReference>
<protein>
    <submittedName>
        <fullName evidence="2">DUF1622 domain-containing protein</fullName>
    </submittedName>
</protein>
<keyword evidence="1" id="KW-1133">Transmembrane helix</keyword>
<dbReference type="RefSeq" id="WP_377054327.1">
    <property type="nucleotide sequence ID" value="NZ_JBHLVZ010000081.1"/>
</dbReference>
<name>A0ABV6IX37_9PROT</name>